<dbReference type="InterPro" id="IPR018247">
    <property type="entry name" value="EF_Hand_1_Ca_BS"/>
</dbReference>
<dbReference type="AlphaFoldDB" id="A0A0M0J9T8"/>
<dbReference type="OrthoDB" id="68328at2759"/>
<reference evidence="8" key="1">
    <citation type="journal article" date="2015" name="PLoS Genet.">
        <title>Genome Sequence and Transcriptome Analyses of Chrysochromulina tobin: Metabolic Tools for Enhanced Algal Fitness in the Prominent Order Prymnesiales (Haptophyceae).</title>
        <authorList>
            <person name="Hovde B.T."/>
            <person name="Deodato C.R."/>
            <person name="Hunsperger H.M."/>
            <person name="Ryken S.A."/>
            <person name="Yost W."/>
            <person name="Jha R.K."/>
            <person name="Patterson J."/>
            <person name="Monnat R.J. Jr."/>
            <person name="Barlow S.B."/>
            <person name="Starkenburg S.R."/>
            <person name="Cattolico R.A."/>
        </authorList>
    </citation>
    <scope>NUCLEOTIDE SEQUENCE</scope>
    <source>
        <strain evidence="8">CCMP291</strain>
    </source>
</reference>
<dbReference type="PANTHER" id="PTHR10142">
    <property type="entry name" value="DNA REPAIR PROTEIN COMPLEMENTING XP-A CELLS"/>
    <property type="match status" value="1"/>
</dbReference>
<protein>
    <submittedName>
        <fullName evidence="7">DNA repair protein complementing xp-a cells-like protein</fullName>
    </submittedName>
</protein>
<evidence type="ECO:0000256" key="1">
    <source>
        <dbReference type="ARBA" id="ARBA00004123"/>
    </source>
</evidence>
<dbReference type="InterPro" id="IPR037129">
    <property type="entry name" value="XPA_sf"/>
</dbReference>
<keyword evidence="4" id="KW-0539">Nucleus</keyword>
<keyword evidence="3" id="KW-0106">Calcium</keyword>
<dbReference type="SMART" id="SM00054">
    <property type="entry name" value="EFh"/>
    <property type="match status" value="1"/>
</dbReference>
<dbReference type="GO" id="GO:0005509">
    <property type="term" value="F:calcium ion binding"/>
    <property type="evidence" value="ECO:0007669"/>
    <property type="project" value="InterPro"/>
</dbReference>
<evidence type="ECO:0000256" key="3">
    <source>
        <dbReference type="ARBA" id="ARBA00022837"/>
    </source>
</evidence>
<evidence type="ECO:0000256" key="4">
    <source>
        <dbReference type="ARBA" id="ARBA00023242"/>
    </source>
</evidence>
<dbReference type="SUPFAM" id="SSF47473">
    <property type="entry name" value="EF-hand"/>
    <property type="match status" value="1"/>
</dbReference>
<dbReference type="InterPro" id="IPR022656">
    <property type="entry name" value="XPA_C"/>
</dbReference>
<organism evidence="7 8">
    <name type="scientific">Chrysochromulina tobinii</name>
    <dbReference type="NCBI Taxonomy" id="1460289"/>
    <lineage>
        <taxon>Eukaryota</taxon>
        <taxon>Haptista</taxon>
        <taxon>Haptophyta</taxon>
        <taxon>Prymnesiophyceae</taxon>
        <taxon>Prymnesiales</taxon>
        <taxon>Chrysochromulinaceae</taxon>
        <taxon>Chrysochromulina</taxon>
    </lineage>
</organism>
<dbReference type="GO" id="GO:0070914">
    <property type="term" value="P:UV-damage excision repair"/>
    <property type="evidence" value="ECO:0007669"/>
    <property type="project" value="TreeGrafter"/>
</dbReference>
<keyword evidence="2" id="KW-0862">Zinc</keyword>
<feature type="region of interest" description="Disordered" evidence="5">
    <location>
        <begin position="193"/>
        <end position="212"/>
    </location>
</feature>
<dbReference type="EMBL" id="JWZX01003199">
    <property type="protein sequence ID" value="KOO23369.1"/>
    <property type="molecule type" value="Genomic_DNA"/>
</dbReference>
<dbReference type="Proteomes" id="UP000037460">
    <property type="component" value="Unassembled WGS sequence"/>
</dbReference>
<dbReference type="GO" id="GO:0000715">
    <property type="term" value="P:nucleotide-excision repair, DNA damage recognition"/>
    <property type="evidence" value="ECO:0007669"/>
    <property type="project" value="TreeGrafter"/>
</dbReference>
<dbReference type="GO" id="GO:0003684">
    <property type="term" value="F:damaged DNA binding"/>
    <property type="evidence" value="ECO:0007669"/>
    <property type="project" value="InterPro"/>
</dbReference>
<evidence type="ECO:0000256" key="2">
    <source>
        <dbReference type="ARBA" id="ARBA00022833"/>
    </source>
</evidence>
<dbReference type="InterPro" id="IPR011992">
    <property type="entry name" value="EF-hand-dom_pair"/>
</dbReference>
<dbReference type="PANTHER" id="PTHR10142:SF0">
    <property type="entry name" value="DNA REPAIR PROTEIN COMPLEMENTING XP-A CELLS"/>
    <property type="match status" value="1"/>
</dbReference>
<dbReference type="InterPro" id="IPR000465">
    <property type="entry name" value="XPA/RAD14"/>
</dbReference>
<gene>
    <name evidence="7" type="ORF">Ctob_001012</name>
</gene>
<dbReference type="PROSITE" id="PS50222">
    <property type="entry name" value="EF_HAND_2"/>
    <property type="match status" value="1"/>
</dbReference>
<dbReference type="InterPro" id="IPR009061">
    <property type="entry name" value="DNA-bd_dom_put_sf"/>
</dbReference>
<evidence type="ECO:0000313" key="8">
    <source>
        <dbReference type="Proteomes" id="UP000037460"/>
    </source>
</evidence>
<keyword evidence="8" id="KW-1185">Reference proteome</keyword>
<dbReference type="GO" id="GO:1901255">
    <property type="term" value="P:nucleotide-excision repair involved in interstrand cross-link repair"/>
    <property type="evidence" value="ECO:0007669"/>
    <property type="project" value="TreeGrafter"/>
</dbReference>
<feature type="region of interest" description="Disordered" evidence="5">
    <location>
        <begin position="1"/>
        <end position="44"/>
    </location>
</feature>
<dbReference type="Pfam" id="PF05181">
    <property type="entry name" value="XPA_C"/>
    <property type="match status" value="1"/>
</dbReference>
<dbReference type="SUPFAM" id="SSF46955">
    <property type="entry name" value="Putative DNA-binding domain"/>
    <property type="match status" value="1"/>
</dbReference>
<evidence type="ECO:0000313" key="7">
    <source>
        <dbReference type="EMBL" id="KOO23369.1"/>
    </source>
</evidence>
<dbReference type="Gene3D" id="3.90.530.10">
    <property type="entry name" value="XPA C-terminal domain"/>
    <property type="match status" value="1"/>
</dbReference>
<sequence>MQGGGFFAEDDYIEPPPAQQVNRQRGVPPPPRKVTAPVESDDFDYEGEAALDALERQERGMVLPPPPDDHAPRTVGICDECGEASGQPKFFAAFGVSACYDCQQAARGPGGKYELIIKTKVKGEYFLTDRQLTKERGGLGCLLRPNPYAQSGRSHGGDMKLFLRTQVEALALQAWGSSEGLFNERERRMSDRVVKGEARKRKAAEREQARRDGAILVPQAKRPAAAAKHIAQQSAFVSHTHVFMPDETYDEAKDTWTKRCACGFELRAWDPTNSGSVLKTEFRLRIKALFAKHRPKEPFDLETKEIDAFFDSHDKDKSGVISSNELKTILVDLKSVAVAIQKEQAEVRKLQSAKATRLREIAVIAAEGEGLEEDANRREAELTRLKREMEADLEVQLGIACTRRRIKAADFVGQFASSSEGR</sequence>
<feature type="domain" description="EF-hand" evidence="6">
    <location>
        <begin position="301"/>
        <end position="336"/>
    </location>
</feature>
<evidence type="ECO:0000259" key="6">
    <source>
        <dbReference type="PROSITE" id="PS50222"/>
    </source>
</evidence>
<comment type="subcellular location">
    <subcellularLocation>
        <location evidence="1">Nucleus</location>
    </subcellularLocation>
</comment>
<dbReference type="PROSITE" id="PS00018">
    <property type="entry name" value="EF_HAND_1"/>
    <property type="match status" value="1"/>
</dbReference>
<dbReference type="GO" id="GO:0006284">
    <property type="term" value="P:base-excision repair"/>
    <property type="evidence" value="ECO:0007669"/>
    <property type="project" value="TreeGrafter"/>
</dbReference>
<dbReference type="InterPro" id="IPR002048">
    <property type="entry name" value="EF_hand_dom"/>
</dbReference>
<dbReference type="Gene3D" id="1.10.238.10">
    <property type="entry name" value="EF-hand"/>
    <property type="match status" value="1"/>
</dbReference>
<accession>A0A0M0J9T8</accession>
<proteinExistence type="predicted"/>
<evidence type="ECO:0000256" key="5">
    <source>
        <dbReference type="SAM" id="MobiDB-lite"/>
    </source>
</evidence>
<dbReference type="GO" id="GO:0000110">
    <property type="term" value="C:nucleotide-excision repair factor 1 complex"/>
    <property type="evidence" value="ECO:0007669"/>
    <property type="project" value="TreeGrafter"/>
</dbReference>
<comment type="caution">
    <text evidence="7">The sequence shown here is derived from an EMBL/GenBank/DDBJ whole genome shotgun (WGS) entry which is preliminary data.</text>
</comment>
<name>A0A0M0J9T8_9EUKA</name>